<comment type="caution">
    <text evidence="7">The sequence shown here is derived from an EMBL/GenBank/DDBJ whole genome shotgun (WGS) entry which is preliminary data.</text>
</comment>
<dbReference type="GO" id="GO:0006412">
    <property type="term" value="P:translation"/>
    <property type="evidence" value="ECO:0007669"/>
    <property type="project" value="InterPro"/>
</dbReference>
<dbReference type="InterPro" id="IPR038562">
    <property type="entry name" value="Ribosomal_eL34_C_sf"/>
</dbReference>
<evidence type="ECO:0000256" key="4">
    <source>
        <dbReference type="ARBA" id="ARBA00035227"/>
    </source>
</evidence>
<keyword evidence="2" id="KW-0689">Ribosomal protein</keyword>
<name>A0A3S5AF35_9PLAT</name>
<evidence type="ECO:0000256" key="2">
    <source>
        <dbReference type="ARBA" id="ARBA00022980"/>
    </source>
</evidence>
<feature type="coiled-coil region" evidence="6">
    <location>
        <begin position="75"/>
        <end position="105"/>
    </location>
</feature>
<evidence type="ECO:0000313" key="7">
    <source>
        <dbReference type="EMBL" id="VEL14854.1"/>
    </source>
</evidence>
<dbReference type="InterPro" id="IPR008195">
    <property type="entry name" value="Ribosomal_eL34"/>
</dbReference>
<dbReference type="GO" id="GO:1990904">
    <property type="term" value="C:ribonucleoprotein complex"/>
    <property type="evidence" value="ECO:0007669"/>
    <property type="project" value="UniProtKB-KW"/>
</dbReference>
<accession>A0A3S5AF35</accession>
<evidence type="ECO:0000256" key="1">
    <source>
        <dbReference type="ARBA" id="ARBA00009875"/>
    </source>
</evidence>
<reference evidence="7" key="1">
    <citation type="submission" date="2018-11" db="EMBL/GenBank/DDBJ databases">
        <authorList>
            <consortium name="Pathogen Informatics"/>
        </authorList>
    </citation>
    <scope>NUCLEOTIDE SEQUENCE</scope>
</reference>
<dbReference type="GO" id="GO:0005840">
    <property type="term" value="C:ribosome"/>
    <property type="evidence" value="ECO:0007669"/>
    <property type="project" value="UniProtKB-KW"/>
</dbReference>
<comment type="similarity">
    <text evidence="1">Belongs to the eukaryotic ribosomal protein eL34 family.</text>
</comment>
<dbReference type="PANTHER" id="PTHR10759">
    <property type="entry name" value="60S RIBOSOMAL PROTEIN L34"/>
    <property type="match status" value="1"/>
</dbReference>
<dbReference type="AlphaFoldDB" id="A0A3S5AF35"/>
<evidence type="ECO:0000256" key="5">
    <source>
        <dbReference type="ARBA" id="ARBA00035333"/>
    </source>
</evidence>
<evidence type="ECO:0000256" key="3">
    <source>
        <dbReference type="ARBA" id="ARBA00023274"/>
    </source>
</evidence>
<evidence type="ECO:0000313" key="8">
    <source>
        <dbReference type="Proteomes" id="UP000784294"/>
    </source>
</evidence>
<dbReference type="PRINTS" id="PR01250">
    <property type="entry name" value="RIBOSOMALL34"/>
</dbReference>
<dbReference type="Gene3D" id="6.20.340.10">
    <property type="match status" value="1"/>
</dbReference>
<dbReference type="GO" id="GO:0003735">
    <property type="term" value="F:structural constituent of ribosome"/>
    <property type="evidence" value="ECO:0007669"/>
    <property type="project" value="InterPro"/>
</dbReference>
<dbReference type="Pfam" id="PF01199">
    <property type="entry name" value="Ribosomal_L34e"/>
    <property type="match status" value="1"/>
</dbReference>
<dbReference type="OrthoDB" id="277449at2759"/>
<organism evidence="7 8">
    <name type="scientific">Protopolystoma xenopodis</name>
    <dbReference type="NCBI Taxonomy" id="117903"/>
    <lineage>
        <taxon>Eukaryota</taxon>
        <taxon>Metazoa</taxon>
        <taxon>Spiralia</taxon>
        <taxon>Lophotrochozoa</taxon>
        <taxon>Platyhelminthes</taxon>
        <taxon>Monogenea</taxon>
        <taxon>Polyopisthocotylea</taxon>
        <taxon>Polystomatidea</taxon>
        <taxon>Polystomatidae</taxon>
        <taxon>Protopolystoma</taxon>
    </lineage>
</organism>
<protein>
    <recommendedName>
        <fullName evidence="4">Large ribosomal subunit protein eL34</fullName>
    </recommendedName>
    <alternativeName>
        <fullName evidence="5">60S ribosomal protein L34</fullName>
    </alternativeName>
</protein>
<proteinExistence type="inferred from homology"/>
<gene>
    <name evidence="7" type="ORF">PXEA_LOCUS8294</name>
</gene>
<dbReference type="EMBL" id="CAAALY010022565">
    <property type="protein sequence ID" value="VEL14854.1"/>
    <property type="molecule type" value="Genomic_DNA"/>
</dbReference>
<keyword evidence="8" id="KW-1185">Reference proteome</keyword>
<evidence type="ECO:0000256" key="6">
    <source>
        <dbReference type="SAM" id="Coils"/>
    </source>
</evidence>
<dbReference type="Proteomes" id="UP000784294">
    <property type="component" value="Unassembled WGS sequence"/>
</dbReference>
<keyword evidence="3" id="KW-0687">Ribonucleoprotein</keyword>
<keyword evidence="6" id="KW-0175">Coiled coil</keyword>
<sequence>MIRVKTPGGKLVYIYIKKRGSIPKCGDCKRKLAGIKATRPRERCNLSRRVKTVNRKYGGTQCHDCVRNRIIRAFMMEEQKVLNQLVKEKNKLEKIEAAKAAKLEAKKLSHLVRLASCFHIS</sequence>